<evidence type="ECO:0000313" key="4">
    <source>
        <dbReference type="Proteomes" id="UP001153076"/>
    </source>
</evidence>
<keyword evidence="2" id="KW-0812">Transmembrane</keyword>
<protein>
    <submittedName>
        <fullName evidence="3">Uncharacterized protein</fullName>
    </submittedName>
</protein>
<organism evidence="3 4">
    <name type="scientific">Carnegiea gigantea</name>
    <dbReference type="NCBI Taxonomy" id="171969"/>
    <lineage>
        <taxon>Eukaryota</taxon>
        <taxon>Viridiplantae</taxon>
        <taxon>Streptophyta</taxon>
        <taxon>Embryophyta</taxon>
        <taxon>Tracheophyta</taxon>
        <taxon>Spermatophyta</taxon>
        <taxon>Magnoliopsida</taxon>
        <taxon>eudicotyledons</taxon>
        <taxon>Gunneridae</taxon>
        <taxon>Pentapetalae</taxon>
        <taxon>Caryophyllales</taxon>
        <taxon>Cactineae</taxon>
        <taxon>Cactaceae</taxon>
        <taxon>Cactoideae</taxon>
        <taxon>Echinocereeae</taxon>
        <taxon>Carnegiea</taxon>
    </lineage>
</organism>
<comment type="caution">
    <text evidence="3">The sequence shown here is derived from an EMBL/GenBank/DDBJ whole genome shotgun (WGS) entry which is preliminary data.</text>
</comment>
<dbReference type="EMBL" id="JAKOGI010000244">
    <property type="protein sequence ID" value="KAJ8438700.1"/>
    <property type="molecule type" value="Genomic_DNA"/>
</dbReference>
<evidence type="ECO:0000256" key="2">
    <source>
        <dbReference type="SAM" id="Phobius"/>
    </source>
</evidence>
<keyword evidence="2" id="KW-1133">Transmembrane helix</keyword>
<feature type="transmembrane region" description="Helical" evidence="2">
    <location>
        <begin position="31"/>
        <end position="50"/>
    </location>
</feature>
<sequence length="320" mass="34721">MVQAIFYAMVLNDTAELGLSRRIDMNGMMSALRRLFFVFITVFNLFLQLLRCLQFRKPKKIPYAVLIFEPSTPSWSSCEYSSTPSILSIEKEVSYPWEITIADFMNDVPPRRMAKTKSTPRVRTPDGLLAEGTLEGNLHSAPSPQRLGAEVLPTISSSSLVGTSASSSSDRASASSSSEGSFTSSSSDEESTSSSTQAAPGAPEKVVLKKRGRTSTEPVLEVVAEGLVFPGAFSRSDPLDGLGTHFLNPKVVSSLKRTALEMKYLLPAGYSFVIPEADATVNVPPPKCIVVCQPSLNYGARFPLHSMILELLKTFELAPA</sequence>
<keyword evidence="4" id="KW-1185">Reference proteome</keyword>
<proteinExistence type="predicted"/>
<feature type="region of interest" description="Disordered" evidence="1">
    <location>
        <begin position="159"/>
        <end position="213"/>
    </location>
</feature>
<evidence type="ECO:0000313" key="3">
    <source>
        <dbReference type="EMBL" id="KAJ8438700.1"/>
    </source>
</evidence>
<accession>A0A9Q1K977</accession>
<reference evidence="3" key="1">
    <citation type="submission" date="2022-04" db="EMBL/GenBank/DDBJ databases">
        <title>Carnegiea gigantea Genome sequencing and assembly v2.</title>
        <authorList>
            <person name="Copetti D."/>
            <person name="Sanderson M.J."/>
            <person name="Burquez A."/>
            <person name="Wojciechowski M.F."/>
        </authorList>
    </citation>
    <scope>NUCLEOTIDE SEQUENCE</scope>
    <source>
        <strain evidence="3">SGP5-SGP5p</strain>
        <tissue evidence="3">Aerial part</tissue>
    </source>
</reference>
<gene>
    <name evidence="3" type="ORF">Cgig2_011883</name>
</gene>
<dbReference type="Proteomes" id="UP001153076">
    <property type="component" value="Unassembled WGS sequence"/>
</dbReference>
<name>A0A9Q1K977_9CARY</name>
<dbReference type="AlphaFoldDB" id="A0A9Q1K977"/>
<evidence type="ECO:0000256" key="1">
    <source>
        <dbReference type="SAM" id="MobiDB-lite"/>
    </source>
</evidence>
<feature type="compositionally biased region" description="Low complexity" evidence="1">
    <location>
        <begin position="159"/>
        <end position="186"/>
    </location>
</feature>
<keyword evidence="2" id="KW-0472">Membrane</keyword>